<gene>
    <name evidence="2" type="ORF">DFP72DRAFT_1078070</name>
</gene>
<keyword evidence="3" id="KW-1185">Reference proteome</keyword>
<dbReference type="AlphaFoldDB" id="A0A8H6HFG7"/>
<feature type="region of interest" description="Disordered" evidence="1">
    <location>
        <begin position="1"/>
        <end position="21"/>
    </location>
</feature>
<feature type="compositionally biased region" description="Basic and acidic residues" evidence="1">
    <location>
        <begin position="1"/>
        <end position="10"/>
    </location>
</feature>
<feature type="region of interest" description="Disordered" evidence="1">
    <location>
        <begin position="326"/>
        <end position="417"/>
    </location>
</feature>
<feature type="compositionally biased region" description="Basic and acidic residues" evidence="1">
    <location>
        <begin position="380"/>
        <end position="397"/>
    </location>
</feature>
<dbReference type="EMBL" id="JACGCI010000113">
    <property type="protein sequence ID" value="KAF6744863.1"/>
    <property type="molecule type" value="Genomic_DNA"/>
</dbReference>
<dbReference type="OrthoDB" id="3183767at2759"/>
<accession>A0A8H6HFG7</accession>
<reference evidence="2 3" key="1">
    <citation type="submission" date="2020-07" db="EMBL/GenBank/DDBJ databases">
        <title>Comparative genomics of pyrophilous fungi reveals a link between fire events and developmental genes.</title>
        <authorList>
            <consortium name="DOE Joint Genome Institute"/>
            <person name="Steindorff A.S."/>
            <person name="Carver A."/>
            <person name="Calhoun S."/>
            <person name="Stillman K."/>
            <person name="Liu H."/>
            <person name="Lipzen A."/>
            <person name="Pangilinan J."/>
            <person name="Labutti K."/>
            <person name="Bruns T.D."/>
            <person name="Grigoriev I.V."/>
        </authorList>
    </citation>
    <scope>NUCLEOTIDE SEQUENCE [LARGE SCALE GENOMIC DNA]</scope>
    <source>
        <strain evidence="2 3">CBS 144469</strain>
    </source>
</reference>
<evidence type="ECO:0000313" key="2">
    <source>
        <dbReference type="EMBL" id="KAF6744863.1"/>
    </source>
</evidence>
<feature type="compositionally biased region" description="Polar residues" evidence="1">
    <location>
        <begin position="356"/>
        <end position="367"/>
    </location>
</feature>
<comment type="caution">
    <text evidence="2">The sequence shown here is derived from an EMBL/GenBank/DDBJ whole genome shotgun (WGS) entry which is preliminary data.</text>
</comment>
<feature type="compositionally biased region" description="Low complexity" evidence="1">
    <location>
        <begin position="398"/>
        <end position="408"/>
    </location>
</feature>
<evidence type="ECO:0000313" key="3">
    <source>
        <dbReference type="Proteomes" id="UP000521943"/>
    </source>
</evidence>
<organism evidence="2 3">
    <name type="scientific">Ephemerocybe angulata</name>
    <dbReference type="NCBI Taxonomy" id="980116"/>
    <lineage>
        <taxon>Eukaryota</taxon>
        <taxon>Fungi</taxon>
        <taxon>Dikarya</taxon>
        <taxon>Basidiomycota</taxon>
        <taxon>Agaricomycotina</taxon>
        <taxon>Agaricomycetes</taxon>
        <taxon>Agaricomycetidae</taxon>
        <taxon>Agaricales</taxon>
        <taxon>Agaricineae</taxon>
        <taxon>Psathyrellaceae</taxon>
        <taxon>Ephemerocybe</taxon>
    </lineage>
</organism>
<proteinExistence type="predicted"/>
<evidence type="ECO:0000256" key="1">
    <source>
        <dbReference type="SAM" id="MobiDB-lite"/>
    </source>
</evidence>
<name>A0A8H6HFG7_9AGAR</name>
<protein>
    <submittedName>
        <fullName evidence="2">Uncharacterized protein</fullName>
    </submittedName>
</protein>
<dbReference type="Proteomes" id="UP000521943">
    <property type="component" value="Unassembled WGS sequence"/>
</dbReference>
<sequence length="417" mass="46946">MSGKGKHDRDIDDEDPREWTLQDGRPSRYFIGKSQNVPVNLDRFLRINAGDPAMRDFLPKLKRHLFPRLIAELLHEARNNLDDYSSSIPALESLSSSFSDNDLNHLYLHSDRIYRHSILRIRYTTYDCRRDCDIIKPSSAKHDFMSIRGGDALDSESAASDLPIGSNSDEGHHYVYGRVLGVFHTNLIYGGQGKLDLKKRRFDFLWIRWYIPKEANEQTWASKRLDRLSLAPLNDPESCDFLDPRDVLRAAHIIPRFSLGQKYDPKVDSGRIFSKGAKDISEWEEYIVNRFVDRDMTMRFHWGLAVGHTYTNRPISDVLTGMVPDTLDTHGQAGDTVPGSNMMEVDTGGGNDEVGNPSNSGNPQEGTGQEPDSDDPEYDTLGKDDSIEGGSSEHDPSSESSSSSGGNDSDSDDDFYM</sequence>